<organism evidence="2 3">
    <name type="scientific">Pholiota conissans</name>
    <dbReference type="NCBI Taxonomy" id="109636"/>
    <lineage>
        <taxon>Eukaryota</taxon>
        <taxon>Fungi</taxon>
        <taxon>Dikarya</taxon>
        <taxon>Basidiomycota</taxon>
        <taxon>Agaricomycotina</taxon>
        <taxon>Agaricomycetes</taxon>
        <taxon>Agaricomycetidae</taxon>
        <taxon>Agaricales</taxon>
        <taxon>Agaricineae</taxon>
        <taxon>Strophariaceae</taxon>
        <taxon>Pholiota</taxon>
    </lineage>
</organism>
<evidence type="ECO:0000313" key="3">
    <source>
        <dbReference type="Proteomes" id="UP000807469"/>
    </source>
</evidence>
<dbReference type="Proteomes" id="UP000807469">
    <property type="component" value="Unassembled WGS sequence"/>
</dbReference>
<evidence type="ECO:0000313" key="2">
    <source>
        <dbReference type="EMBL" id="KAF9484905.1"/>
    </source>
</evidence>
<sequence>PRPRPCSFTPAIRSLQPTSPAQQSPSAIVPPSQPPRPRCFRHCPPRTPYCLPVIQPHSPQLVVVAQPRISCIQVS</sequence>
<protein>
    <submittedName>
        <fullName evidence="2">Uncharacterized protein</fullName>
    </submittedName>
</protein>
<comment type="caution">
    <text evidence="2">The sequence shown here is derived from an EMBL/GenBank/DDBJ whole genome shotgun (WGS) entry which is preliminary data.</text>
</comment>
<name>A0A9P5ZDY4_9AGAR</name>
<proteinExistence type="predicted"/>
<reference evidence="2" key="1">
    <citation type="submission" date="2020-11" db="EMBL/GenBank/DDBJ databases">
        <authorList>
            <consortium name="DOE Joint Genome Institute"/>
            <person name="Ahrendt S."/>
            <person name="Riley R."/>
            <person name="Andreopoulos W."/>
            <person name="Labutti K."/>
            <person name="Pangilinan J."/>
            <person name="Ruiz-Duenas F.J."/>
            <person name="Barrasa J.M."/>
            <person name="Sanchez-Garcia M."/>
            <person name="Camarero S."/>
            <person name="Miyauchi S."/>
            <person name="Serrano A."/>
            <person name="Linde D."/>
            <person name="Babiker R."/>
            <person name="Drula E."/>
            <person name="Ayuso-Fernandez I."/>
            <person name="Pacheco R."/>
            <person name="Padilla G."/>
            <person name="Ferreira P."/>
            <person name="Barriuso J."/>
            <person name="Kellner H."/>
            <person name="Castanera R."/>
            <person name="Alfaro M."/>
            <person name="Ramirez L."/>
            <person name="Pisabarro A.G."/>
            <person name="Kuo A."/>
            <person name="Tritt A."/>
            <person name="Lipzen A."/>
            <person name="He G."/>
            <person name="Yan M."/>
            <person name="Ng V."/>
            <person name="Cullen D."/>
            <person name="Martin F."/>
            <person name="Rosso M.-N."/>
            <person name="Henrissat B."/>
            <person name="Hibbett D."/>
            <person name="Martinez A.T."/>
            <person name="Grigoriev I.V."/>
        </authorList>
    </citation>
    <scope>NUCLEOTIDE SEQUENCE</scope>
    <source>
        <strain evidence="2">CIRM-BRFM 674</strain>
    </source>
</reference>
<evidence type="ECO:0000256" key="1">
    <source>
        <dbReference type="SAM" id="MobiDB-lite"/>
    </source>
</evidence>
<gene>
    <name evidence="2" type="ORF">BDN70DRAFT_910432</name>
</gene>
<feature type="compositionally biased region" description="Polar residues" evidence="1">
    <location>
        <begin position="15"/>
        <end position="26"/>
    </location>
</feature>
<accession>A0A9P5ZDY4</accession>
<dbReference type="AlphaFoldDB" id="A0A9P5ZDY4"/>
<feature type="region of interest" description="Disordered" evidence="1">
    <location>
        <begin position="1"/>
        <end position="36"/>
    </location>
</feature>
<feature type="non-terminal residue" evidence="2">
    <location>
        <position position="1"/>
    </location>
</feature>
<dbReference type="EMBL" id="MU155139">
    <property type="protein sequence ID" value="KAF9484905.1"/>
    <property type="molecule type" value="Genomic_DNA"/>
</dbReference>
<keyword evidence="3" id="KW-1185">Reference proteome</keyword>